<protein>
    <submittedName>
        <fullName evidence="2">HD-GYP domain-containing protein</fullName>
        <ecNumber evidence="2">3.1.4.-</ecNumber>
    </submittedName>
</protein>
<dbReference type="EMBL" id="JBHSQV010000186">
    <property type="protein sequence ID" value="MFC5989042.1"/>
    <property type="molecule type" value="Genomic_DNA"/>
</dbReference>
<proteinExistence type="predicted"/>
<dbReference type="Gene3D" id="1.10.3210.10">
    <property type="entry name" value="Hypothetical protein af1432"/>
    <property type="match status" value="1"/>
</dbReference>
<reference evidence="3" key="1">
    <citation type="journal article" date="2019" name="Int. J. Syst. Evol. Microbiol.">
        <title>The Global Catalogue of Microorganisms (GCM) 10K type strain sequencing project: providing services to taxonomists for standard genome sequencing and annotation.</title>
        <authorList>
            <consortium name="The Broad Institute Genomics Platform"/>
            <consortium name="The Broad Institute Genome Sequencing Center for Infectious Disease"/>
            <person name="Wu L."/>
            <person name="Ma J."/>
        </authorList>
    </citation>
    <scope>NUCLEOTIDE SEQUENCE [LARGE SCALE GENOMIC DNA]</scope>
    <source>
        <strain evidence="3">CCM 8749</strain>
    </source>
</reference>
<name>A0ABW1IV87_9BACL</name>
<dbReference type="SUPFAM" id="SSF109604">
    <property type="entry name" value="HD-domain/PDEase-like"/>
    <property type="match status" value="1"/>
</dbReference>
<dbReference type="GO" id="GO:0016787">
    <property type="term" value="F:hydrolase activity"/>
    <property type="evidence" value="ECO:0007669"/>
    <property type="project" value="UniProtKB-KW"/>
</dbReference>
<organism evidence="2 3">
    <name type="scientific">Marinicrinis lubricantis</name>
    <dbReference type="NCBI Taxonomy" id="2086470"/>
    <lineage>
        <taxon>Bacteria</taxon>
        <taxon>Bacillati</taxon>
        <taxon>Bacillota</taxon>
        <taxon>Bacilli</taxon>
        <taxon>Bacillales</taxon>
        <taxon>Paenibacillaceae</taxon>
    </lineage>
</organism>
<evidence type="ECO:0000313" key="3">
    <source>
        <dbReference type="Proteomes" id="UP001596250"/>
    </source>
</evidence>
<dbReference type="InterPro" id="IPR003607">
    <property type="entry name" value="HD/PDEase_dom"/>
</dbReference>
<dbReference type="CDD" id="cd00077">
    <property type="entry name" value="HDc"/>
    <property type="match status" value="1"/>
</dbReference>
<keyword evidence="3" id="KW-1185">Reference proteome</keyword>
<sequence length="206" mass="24253">MFPSPLLMHHQLKPYMDEALTFLLRRLKNHHLPSYQHTLTAAELSLLFSEATRMTEDEKQTFIRSVLAHDLGVLHLSSHCLRDFLIDRRAWETYKEHPALTMQIVEHFQIGNISEEMVLYHHEHLDGSGFPFQVKWDELSYEVRVLTIIDAFATILGECSPHFKLQGLKSRIEELYIWNDIMFDKEILEHFTAMLQSIFSSKSQKK</sequence>
<dbReference type="Proteomes" id="UP001596250">
    <property type="component" value="Unassembled WGS sequence"/>
</dbReference>
<gene>
    <name evidence="2" type="ORF">ACFPXP_21775</name>
</gene>
<dbReference type="PROSITE" id="PS51832">
    <property type="entry name" value="HD_GYP"/>
    <property type="match status" value="1"/>
</dbReference>
<feature type="domain" description="HD-GYP" evidence="1">
    <location>
        <begin position="12"/>
        <end position="206"/>
    </location>
</feature>
<comment type="caution">
    <text evidence="2">The sequence shown here is derived from an EMBL/GenBank/DDBJ whole genome shotgun (WGS) entry which is preliminary data.</text>
</comment>
<dbReference type="PANTHER" id="PTHR43155:SF2">
    <property type="entry name" value="CYCLIC DI-GMP PHOSPHODIESTERASE PA4108"/>
    <property type="match status" value="1"/>
</dbReference>
<dbReference type="Pfam" id="PF13487">
    <property type="entry name" value="HD_5"/>
    <property type="match status" value="1"/>
</dbReference>
<evidence type="ECO:0000259" key="1">
    <source>
        <dbReference type="PROSITE" id="PS51832"/>
    </source>
</evidence>
<accession>A0ABW1IV87</accession>
<dbReference type="PANTHER" id="PTHR43155">
    <property type="entry name" value="CYCLIC DI-GMP PHOSPHODIESTERASE PA4108-RELATED"/>
    <property type="match status" value="1"/>
</dbReference>
<dbReference type="RefSeq" id="WP_379896591.1">
    <property type="nucleotide sequence ID" value="NZ_CBCSCT010000005.1"/>
</dbReference>
<dbReference type="EC" id="3.1.4.-" evidence="2"/>
<evidence type="ECO:0000313" key="2">
    <source>
        <dbReference type="EMBL" id="MFC5989042.1"/>
    </source>
</evidence>
<keyword evidence="2" id="KW-0378">Hydrolase</keyword>
<dbReference type="InterPro" id="IPR037522">
    <property type="entry name" value="HD_GYP_dom"/>
</dbReference>